<keyword evidence="2" id="KW-1185">Reference proteome</keyword>
<organism evidence="1 2">
    <name type="scientific">Actinomadura citrea</name>
    <dbReference type="NCBI Taxonomy" id="46158"/>
    <lineage>
        <taxon>Bacteria</taxon>
        <taxon>Bacillati</taxon>
        <taxon>Actinomycetota</taxon>
        <taxon>Actinomycetes</taxon>
        <taxon>Streptosporangiales</taxon>
        <taxon>Thermomonosporaceae</taxon>
        <taxon>Actinomadura</taxon>
    </lineage>
</organism>
<comment type="caution">
    <text evidence="1">The sequence shown here is derived from an EMBL/GenBank/DDBJ whole genome shotgun (WGS) entry which is preliminary data.</text>
</comment>
<sequence>MLLTESPPGNLHETVRQAARMCPNQVISVQEHETADEASSAETPSV</sequence>
<dbReference type="AlphaFoldDB" id="A0A7Y9GB22"/>
<gene>
    <name evidence="1" type="ORF">BJ999_003402</name>
</gene>
<accession>A0A7Y9GB22</accession>
<reference evidence="1 2" key="1">
    <citation type="submission" date="2020-07" db="EMBL/GenBank/DDBJ databases">
        <title>Sequencing the genomes of 1000 actinobacteria strains.</title>
        <authorList>
            <person name="Klenk H.-P."/>
        </authorList>
    </citation>
    <scope>NUCLEOTIDE SEQUENCE [LARGE SCALE GENOMIC DNA]</scope>
    <source>
        <strain evidence="1 2">DSM 43461</strain>
    </source>
</reference>
<proteinExistence type="predicted"/>
<evidence type="ECO:0000313" key="2">
    <source>
        <dbReference type="Proteomes" id="UP000591272"/>
    </source>
</evidence>
<name>A0A7Y9GB22_9ACTN</name>
<evidence type="ECO:0000313" key="1">
    <source>
        <dbReference type="EMBL" id="NYE13106.1"/>
    </source>
</evidence>
<dbReference type="EMBL" id="JACCBT010000001">
    <property type="protein sequence ID" value="NYE13106.1"/>
    <property type="molecule type" value="Genomic_DNA"/>
</dbReference>
<dbReference type="Proteomes" id="UP000591272">
    <property type="component" value="Unassembled WGS sequence"/>
</dbReference>
<protein>
    <submittedName>
        <fullName evidence="1">Uncharacterized protein</fullName>
    </submittedName>
</protein>